<dbReference type="GO" id="GO:0003676">
    <property type="term" value="F:nucleic acid binding"/>
    <property type="evidence" value="ECO:0007669"/>
    <property type="project" value="InterPro"/>
</dbReference>
<keyword evidence="3" id="KW-1185">Reference proteome</keyword>
<dbReference type="Proteomes" id="UP000235371">
    <property type="component" value="Unassembled WGS sequence"/>
</dbReference>
<dbReference type="OrthoDB" id="3774633at2759"/>
<evidence type="ECO:0000259" key="1">
    <source>
        <dbReference type="Pfam" id="PF13358"/>
    </source>
</evidence>
<protein>
    <recommendedName>
        <fullName evidence="1">Tc1-like transposase DDE domain-containing protein</fullName>
    </recommendedName>
</protein>
<dbReference type="AlphaFoldDB" id="A0A2J6TMG3"/>
<accession>A0A2J6TMG3</accession>
<sequence>MGLKCKESTFEKLMYKFRSHHLPGAEKPELNEGCMKMRRELATLLLGMDLKNVVFIDEANARSQYGKQSYWYTPEEYFHTDVKSGSTKQAYQKAEFVRAIKWGERPGPYRSFLPETDAEKEEAKLSIKKLQDEELPRLRTEFEAQEAVKDKAAAVKGQKRRGKRPSLDVYIRKHQTKRGDRLQGSGIDWFRITDKYIQPLLDPWIKELQAKDDLRRQTRQHNGGVKCVLDNASAHRSKFTNQILRLLDIARIVWSPQLPDLNAIEHAWDYVRKRVQERVPFPVTEEVIAAWEEEWQRILQEEINKWIECLEGTLKKVLGYNGDNFFHG</sequence>
<dbReference type="Gene3D" id="3.30.420.10">
    <property type="entry name" value="Ribonuclease H-like superfamily/Ribonuclease H"/>
    <property type="match status" value="1"/>
</dbReference>
<dbReference type="EMBL" id="KZ613769">
    <property type="protein sequence ID" value="PMD64215.1"/>
    <property type="molecule type" value="Genomic_DNA"/>
</dbReference>
<feature type="domain" description="Tc1-like transposase DDE" evidence="1">
    <location>
        <begin position="156"/>
        <end position="286"/>
    </location>
</feature>
<name>A0A2J6TMG3_9HELO</name>
<evidence type="ECO:0000313" key="2">
    <source>
        <dbReference type="EMBL" id="PMD64215.1"/>
    </source>
</evidence>
<dbReference type="Pfam" id="PF13358">
    <property type="entry name" value="DDE_3"/>
    <property type="match status" value="1"/>
</dbReference>
<gene>
    <name evidence="2" type="ORF">K444DRAFT_626088</name>
</gene>
<dbReference type="STRING" id="1095630.A0A2J6TMG3"/>
<dbReference type="InterPro" id="IPR038717">
    <property type="entry name" value="Tc1-like_DDE_dom"/>
</dbReference>
<organism evidence="2 3">
    <name type="scientific">Hyaloscypha bicolor E</name>
    <dbReference type="NCBI Taxonomy" id="1095630"/>
    <lineage>
        <taxon>Eukaryota</taxon>
        <taxon>Fungi</taxon>
        <taxon>Dikarya</taxon>
        <taxon>Ascomycota</taxon>
        <taxon>Pezizomycotina</taxon>
        <taxon>Leotiomycetes</taxon>
        <taxon>Helotiales</taxon>
        <taxon>Hyaloscyphaceae</taxon>
        <taxon>Hyaloscypha</taxon>
        <taxon>Hyaloscypha bicolor</taxon>
    </lineage>
</organism>
<dbReference type="InParanoid" id="A0A2J6TMG3"/>
<dbReference type="GeneID" id="36590676"/>
<reference evidence="2 3" key="1">
    <citation type="submission" date="2016-04" db="EMBL/GenBank/DDBJ databases">
        <title>A degradative enzymes factory behind the ericoid mycorrhizal symbiosis.</title>
        <authorList>
            <consortium name="DOE Joint Genome Institute"/>
            <person name="Martino E."/>
            <person name="Morin E."/>
            <person name="Grelet G."/>
            <person name="Kuo A."/>
            <person name="Kohler A."/>
            <person name="Daghino S."/>
            <person name="Barry K."/>
            <person name="Choi C."/>
            <person name="Cichocki N."/>
            <person name="Clum A."/>
            <person name="Copeland A."/>
            <person name="Hainaut M."/>
            <person name="Haridas S."/>
            <person name="Labutti K."/>
            <person name="Lindquist E."/>
            <person name="Lipzen A."/>
            <person name="Khouja H.-R."/>
            <person name="Murat C."/>
            <person name="Ohm R."/>
            <person name="Olson A."/>
            <person name="Spatafora J."/>
            <person name="Veneault-Fourrey C."/>
            <person name="Henrissat B."/>
            <person name="Grigoriev I."/>
            <person name="Martin F."/>
            <person name="Perotto S."/>
        </authorList>
    </citation>
    <scope>NUCLEOTIDE SEQUENCE [LARGE SCALE GENOMIC DNA]</scope>
    <source>
        <strain evidence="2 3">E</strain>
    </source>
</reference>
<proteinExistence type="predicted"/>
<evidence type="ECO:0000313" key="3">
    <source>
        <dbReference type="Proteomes" id="UP000235371"/>
    </source>
</evidence>
<dbReference type="InterPro" id="IPR036397">
    <property type="entry name" value="RNaseH_sf"/>
</dbReference>
<dbReference type="RefSeq" id="XP_024741119.1">
    <property type="nucleotide sequence ID" value="XM_024882599.1"/>
</dbReference>